<evidence type="ECO:0000256" key="1">
    <source>
        <dbReference type="ARBA" id="ARBA00012552"/>
    </source>
</evidence>
<evidence type="ECO:0000256" key="6">
    <source>
        <dbReference type="PROSITE-ProRule" id="PRU00552"/>
    </source>
</evidence>
<evidence type="ECO:0000259" key="8">
    <source>
        <dbReference type="PROSITE" id="PS51192"/>
    </source>
</evidence>
<dbReference type="Proteomes" id="UP000827092">
    <property type="component" value="Unassembled WGS sequence"/>
</dbReference>
<dbReference type="InterPro" id="IPR027417">
    <property type="entry name" value="P-loop_NTPase"/>
</dbReference>
<dbReference type="EC" id="3.6.4.13" evidence="1"/>
<keyword evidence="2" id="KW-0547">Nucleotide-binding</keyword>
<evidence type="ECO:0000256" key="4">
    <source>
        <dbReference type="ARBA" id="ARBA00022806"/>
    </source>
</evidence>
<dbReference type="InterPro" id="IPR011545">
    <property type="entry name" value="DEAD/DEAH_box_helicase_dom"/>
</dbReference>
<dbReference type="SMART" id="SM00490">
    <property type="entry name" value="HELICc"/>
    <property type="match status" value="1"/>
</dbReference>
<keyword evidence="12" id="KW-1185">Reference proteome</keyword>
<sequence>MPKKTAHVFEDKWRSDDVKQQEAADFSSLLLSERVLLGLKKAGFKKPSPIQLEAIPVGRVGNDLIVQAKSGTGKTLVFTIIALDLLMEKKHPQTLILAPTREIAFQICEVIKSVSSTFKYLKCGAFIGGIPIEEDRQNILGCQIVVGTPGRIKQLIQLRILQTAHIRILVLDEADQLLEKSFQSDIDAIFVSLPSEKQIITTSATYPKSLKKLVVRYLKPNPYIARLNINDRALLGTRHYIQIVDVNPMPVLAYRAKMRALENVLTNANFSQCLIFCNAVSKVEPICDDIKSWGFSATYISSAKEQTARLKAIECLKRFKCKVLVSSDVTSRGIDAENVDLIVNVDVPYSPEIYLHRVGRAGRFGSKGLAVTFVPKDQISLFKNIQKNGNFKSYFLPDPVPGNLIDLNPDQETEFLKEDSISESSDEELIPMEKKSRTSMKIMDNVDHMSNDKSLALNEDKIIQKNSLNSKLNDIEKESFNNIEVISRSALSEDSCNRNLVTLNESAITYNELNSQSKSITIEEDLNCLVDGKINDLIDNKENIDSQAVDRSLESIKDETSLQLPIHKKDKFSFELGSSSSESKEYLEIADESNNSPKDMDISTDSKSSCFSESKESLKVIDGPHICQNVSDSNEGAVLPAKSCDSDKNSEASIDISPKEDSTDKIFDIVDDIEGLESIVKDEPTILPDREEDALSSPASISDKDKLVSNVYLNSNLDKVEKSKRKAVEPSLTCNTATSSSQIDEVTACVINFIHDYETKSESALNDDAKSPTEKSALERKSLNDYYYNVFDTYRKDNITGDVIEMLDLIKDSPNISTVKEDIIQNSLAKENVEKFTNGETKKSFAKENYEKHSIVEAKMDLNTWSLTLSSEKLSEVDSDSTDSSSESVLESTPIKAQKIKSASLDVSCDTPSFPIPVDESDDTSDASSSSAYSNKCQATLGNSCKNKTEVAMSSVNSSEQNSVTSSDSESSSSSDSEDSSETTLLEKANRKMLKNACGKLTLVERANMLREVLHDLGKEGNDLEESDIQITTAGHSQKVPSIAIGRSPKIISNGNSDRQCGFLDMFEGNEKSSNTNNLSRFENLSDAKKLSKADYPSTTGSNSGKSNKTSKRQLHRISSTSEASIISETSSSSASLQGKGKFSYNNNSYLKLEKLSESMRFAKADGSAVKNCSKNIRASQRKLSQISSSSESLSEDETESSVSMSSHAKSSVKLRRSRISSSSETSLEDSASSISHASNYSDKQKRSRNVHCKAKNTSEYNGSGFTCDNQHNQSTHQWNPRMHENNFYFNPQGEEARGSCHTHKHNDSCYLPSQHRCHTLNSHSACQSCLCAT</sequence>
<feature type="region of interest" description="Disordered" evidence="7">
    <location>
        <begin position="873"/>
        <end position="895"/>
    </location>
</feature>
<dbReference type="GO" id="GO:0005829">
    <property type="term" value="C:cytosol"/>
    <property type="evidence" value="ECO:0007669"/>
    <property type="project" value="TreeGrafter"/>
</dbReference>
<feature type="non-terminal residue" evidence="11">
    <location>
        <position position="1334"/>
    </location>
</feature>
<dbReference type="Pfam" id="PF00271">
    <property type="entry name" value="Helicase_C"/>
    <property type="match status" value="1"/>
</dbReference>
<comment type="caution">
    <text evidence="11">The sequence shown here is derived from an EMBL/GenBank/DDBJ whole genome shotgun (WGS) entry which is preliminary data.</text>
</comment>
<dbReference type="EMBL" id="JAFNEN010000112">
    <property type="protein sequence ID" value="KAG8193988.1"/>
    <property type="molecule type" value="Genomic_DNA"/>
</dbReference>
<feature type="compositionally biased region" description="Low complexity" evidence="7">
    <location>
        <begin position="954"/>
        <end position="975"/>
    </location>
</feature>
<dbReference type="InterPro" id="IPR014014">
    <property type="entry name" value="RNA_helicase_DEAD_Q_motif"/>
</dbReference>
<dbReference type="PANTHER" id="PTHR47959">
    <property type="entry name" value="ATP-DEPENDENT RNA HELICASE RHLE-RELATED"/>
    <property type="match status" value="1"/>
</dbReference>
<dbReference type="CDD" id="cd18787">
    <property type="entry name" value="SF2_C_DEAD"/>
    <property type="match status" value="1"/>
</dbReference>
<feature type="region of interest" description="Disordered" evidence="7">
    <location>
        <begin position="1090"/>
        <end position="1139"/>
    </location>
</feature>
<evidence type="ECO:0000256" key="5">
    <source>
        <dbReference type="ARBA" id="ARBA00022840"/>
    </source>
</evidence>
<feature type="compositionally biased region" description="Low complexity" evidence="7">
    <location>
        <begin position="882"/>
        <end position="893"/>
    </location>
</feature>
<feature type="short sequence motif" description="Q motif" evidence="6">
    <location>
        <begin position="24"/>
        <end position="52"/>
    </location>
</feature>
<dbReference type="PANTHER" id="PTHR47959:SF13">
    <property type="entry name" value="ATP-DEPENDENT RNA HELICASE RHLE"/>
    <property type="match status" value="1"/>
</dbReference>
<proteinExistence type="predicted"/>
<organism evidence="11 12">
    <name type="scientific">Oedothorax gibbosus</name>
    <dbReference type="NCBI Taxonomy" id="931172"/>
    <lineage>
        <taxon>Eukaryota</taxon>
        <taxon>Metazoa</taxon>
        <taxon>Ecdysozoa</taxon>
        <taxon>Arthropoda</taxon>
        <taxon>Chelicerata</taxon>
        <taxon>Arachnida</taxon>
        <taxon>Araneae</taxon>
        <taxon>Araneomorphae</taxon>
        <taxon>Entelegynae</taxon>
        <taxon>Araneoidea</taxon>
        <taxon>Linyphiidae</taxon>
        <taxon>Erigoninae</taxon>
        <taxon>Oedothorax</taxon>
    </lineage>
</organism>
<dbReference type="SMART" id="SM00487">
    <property type="entry name" value="DEXDc"/>
    <property type="match status" value="1"/>
</dbReference>
<evidence type="ECO:0000256" key="3">
    <source>
        <dbReference type="ARBA" id="ARBA00022801"/>
    </source>
</evidence>
<feature type="region of interest" description="Disordered" evidence="7">
    <location>
        <begin position="952"/>
        <end position="984"/>
    </location>
</feature>
<evidence type="ECO:0000313" key="11">
    <source>
        <dbReference type="EMBL" id="KAG8193988.1"/>
    </source>
</evidence>
<evidence type="ECO:0000313" key="12">
    <source>
        <dbReference type="Proteomes" id="UP000827092"/>
    </source>
</evidence>
<evidence type="ECO:0000259" key="9">
    <source>
        <dbReference type="PROSITE" id="PS51194"/>
    </source>
</evidence>
<feature type="domain" description="Helicase ATP-binding" evidence="8">
    <location>
        <begin position="55"/>
        <end position="224"/>
    </location>
</feature>
<feature type="region of interest" description="Disordered" evidence="7">
    <location>
        <begin position="1180"/>
        <end position="1251"/>
    </location>
</feature>
<feature type="domain" description="Helicase C-terminal" evidence="9">
    <location>
        <begin position="260"/>
        <end position="408"/>
    </location>
</feature>
<keyword evidence="3" id="KW-0378">Hydrolase</keyword>
<dbReference type="PROSITE" id="PS51195">
    <property type="entry name" value="Q_MOTIF"/>
    <property type="match status" value="1"/>
</dbReference>
<feature type="compositionally biased region" description="Low complexity" evidence="7">
    <location>
        <begin position="1098"/>
        <end position="1108"/>
    </location>
</feature>
<feature type="compositionally biased region" description="Low complexity" evidence="7">
    <location>
        <begin position="1220"/>
        <end position="1242"/>
    </location>
</feature>
<feature type="compositionally biased region" description="Low complexity" evidence="7">
    <location>
        <begin position="1201"/>
        <end position="1210"/>
    </location>
</feature>
<feature type="domain" description="DEAD-box RNA helicase Q" evidence="10">
    <location>
        <begin position="24"/>
        <end position="52"/>
    </location>
</feature>
<reference evidence="11 12" key="1">
    <citation type="journal article" date="2022" name="Nat. Ecol. Evol.">
        <title>A masculinizing supergene underlies an exaggerated male reproductive morph in a spider.</title>
        <authorList>
            <person name="Hendrickx F."/>
            <person name="De Corte Z."/>
            <person name="Sonet G."/>
            <person name="Van Belleghem S.M."/>
            <person name="Kostlbacher S."/>
            <person name="Vangestel C."/>
        </authorList>
    </citation>
    <scope>NUCLEOTIDE SEQUENCE [LARGE SCALE GENOMIC DNA]</scope>
    <source>
        <strain evidence="11">W744_W776</strain>
    </source>
</reference>
<keyword evidence="5" id="KW-0067">ATP-binding</keyword>
<dbReference type="PROSITE" id="PS51194">
    <property type="entry name" value="HELICASE_CTER"/>
    <property type="match status" value="1"/>
</dbReference>
<feature type="region of interest" description="Disordered" evidence="7">
    <location>
        <begin position="911"/>
        <end position="932"/>
    </location>
</feature>
<dbReference type="PROSITE" id="PS51192">
    <property type="entry name" value="HELICASE_ATP_BIND_1"/>
    <property type="match status" value="1"/>
</dbReference>
<dbReference type="GO" id="GO:0003676">
    <property type="term" value="F:nucleic acid binding"/>
    <property type="evidence" value="ECO:0007669"/>
    <property type="project" value="InterPro"/>
</dbReference>
<dbReference type="InterPro" id="IPR001650">
    <property type="entry name" value="Helicase_C-like"/>
</dbReference>
<dbReference type="Gene3D" id="3.40.50.300">
    <property type="entry name" value="P-loop containing nucleotide triphosphate hydrolases"/>
    <property type="match status" value="2"/>
</dbReference>
<feature type="compositionally biased region" description="Low complexity" evidence="7">
    <location>
        <begin position="1119"/>
        <end position="1136"/>
    </location>
</feature>
<feature type="region of interest" description="Disordered" evidence="7">
    <location>
        <begin position="1264"/>
        <end position="1287"/>
    </location>
</feature>
<dbReference type="InterPro" id="IPR050079">
    <property type="entry name" value="DEAD_box_RNA_helicase"/>
</dbReference>
<accession>A0AAV6VD74</accession>
<evidence type="ECO:0000256" key="2">
    <source>
        <dbReference type="ARBA" id="ARBA00022741"/>
    </source>
</evidence>
<dbReference type="GO" id="GO:0016787">
    <property type="term" value="F:hydrolase activity"/>
    <property type="evidence" value="ECO:0007669"/>
    <property type="project" value="UniProtKB-KW"/>
</dbReference>
<dbReference type="Pfam" id="PF00270">
    <property type="entry name" value="DEAD"/>
    <property type="match status" value="1"/>
</dbReference>
<protein>
    <recommendedName>
        <fullName evidence="1">RNA helicase</fullName>
        <ecNumber evidence="1">3.6.4.13</ecNumber>
    </recommendedName>
</protein>
<dbReference type="GO" id="GO:0005524">
    <property type="term" value="F:ATP binding"/>
    <property type="evidence" value="ECO:0007669"/>
    <property type="project" value="UniProtKB-KW"/>
</dbReference>
<gene>
    <name evidence="11" type="ORF">JTE90_013682</name>
</gene>
<feature type="compositionally biased region" description="Polar residues" evidence="7">
    <location>
        <begin position="1264"/>
        <end position="1279"/>
    </location>
</feature>
<evidence type="ECO:0000256" key="7">
    <source>
        <dbReference type="SAM" id="MobiDB-lite"/>
    </source>
</evidence>
<keyword evidence="4" id="KW-0347">Helicase</keyword>
<dbReference type="GO" id="GO:0003724">
    <property type="term" value="F:RNA helicase activity"/>
    <property type="evidence" value="ECO:0007669"/>
    <property type="project" value="UniProtKB-EC"/>
</dbReference>
<name>A0AAV6VD74_9ARAC</name>
<dbReference type="InterPro" id="IPR014001">
    <property type="entry name" value="Helicase_ATP-bd"/>
</dbReference>
<evidence type="ECO:0000259" key="10">
    <source>
        <dbReference type="PROSITE" id="PS51195"/>
    </source>
</evidence>
<dbReference type="SUPFAM" id="SSF52540">
    <property type="entry name" value="P-loop containing nucleoside triphosphate hydrolases"/>
    <property type="match status" value="1"/>
</dbReference>